<dbReference type="InterPro" id="IPR006311">
    <property type="entry name" value="TAT_signal"/>
</dbReference>
<dbReference type="InterPro" id="IPR051922">
    <property type="entry name" value="Bact_Sporulation_Assoc"/>
</dbReference>
<sequence>MSPRPNAASRTPRSSRAVHRSAGRPGYRTGRRLAAAAAATAIAATGTIGGIALAPSAQAAEEVVQRPESGSFTLAGRGFGHGRGMSQWGAYGAADAGLAWAQILDFYYPGTTRTSVGNSTIRVHITADKDGDTTVLPAPGLSVTHGRTVTALPTGPNYTAWRAVRYPNGITLQYRDAAGTWKAQRSFRGAAGGVLVFRTNSGVVRLALPNGTSQDLRGNVFATMSGTSMITVLNTPMETYLRGVVPSEMPTSWHIEALGAQSVAARTYAAAYRDRQRARGALWDICDTISCQVFKGTATYNRAGVRTTQEYERTDRAIAATSGTVMRAGKAANSPFAFAEYSASNGGFTVAAGPYYQVAKADPYDGRMRNPNTAWNAVAPVARLEKEFGLGRLVDVRVLKRDGRGALGGRVQEMQLTGTSRTVTVSGTKMRQVLKLRSDWFVVTPTPPVSTTARR</sequence>
<dbReference type="NCBIfam" id="TIGR02669">
    <property type="entry name" value="SpoIID_LytB"/>
    <property type="match status" value="1"/>
</dbReference>
<comment type="caution">
    <text evidence="3">The sequence shown here is derived from an EMBL/GenBank/DDBJ whole genome shotgun (WGS) entry which is preliminary data.</text>
</comment>
<evidence type="ECO:0000259" key="2">
    <source>
        <dbReference type="Pfam" id="PF08486"/>
    </source>
</evidence>
<name>K6XF32_9MICO</name>
<evidence type="ECO:0000313" key="3">
    <source>
        <dbReference type="EMBL" id="GAB97424.1"/>
    </source>
</evidence>
<accession>K6XF32</accession>
<dbReference type="STRING" id="1184609.KILIM_067_00250"/>
<dbReference type="eggNOG" id="COG2385">
    <property type="taxonomic scope" value="Bacteria"/>
</dbReference>
<dbReference type="AlphaFoldDB" id="K6XF32"/>
<dbReference type="EMBL" id="BAHD01000067">
    <property type="protein sequence ID" value="GAB97424.1"/>
    <property type="molecule type" value="Genomic_DNA"/>
</dbReference>
<organism evidence="3 4">
    <name type="scientific">Kineosphaera limosa NBRC 100340</name>
    <dbReference type="NCBI Taxonomy" id="1184609"/>
    <lineage>
        <taxon>Bacteria</taxon>
        <taxon>Bacillati</taxon>
        <taxon>Actinomycetota</taxon>
        <taxon>Actinomycetes</taxon>
        <taxon>Micrococcales</taxon>
        <taxon>Dermatophilaceae</taxon>
        <taxon>Kineosphaera</taxon>
    </lineage>
</organism>
<dbReference type="PROSITE" id="PS51318">
    <property type="entry name" value="TAT"/>
    <property type="match status" value="1"/>
</dbReference>
<gene>
    <name evidence="3" type="ORF">KILIM_067_00250</name>
</gene>
<reference evidence="3 4" key="1">
    <citation type="submission" date="2012-08" db="EMBL/GenBank/DDBJ databases">
        <title>Whole genome shotgun sequence of Kineosphaera limosa NBRC 100340.</title>
        <authorList>
            <person name="Yoshida I."/>
            <person name="Isaki S."/>
            <person name="Hosoyama A."/>
            <person name="Tsuchikane K."/>
            <person name="Katsumata H."/>
            <person name="Ando Y."/>
            <person name="Ohji S."/>
            <person name="Hamada M."/>
            <person name="Tamura T."/>
            <person name="Yamazoe A."/>
            <person name="Yamazaki S."/>
            <person name="Fujita N."/>
        </authorList>
    </citation>
    <scope>NUCLEOTIDE SEQUENCE [LARGE SCALE GENOMIC DNA]</scope>
    <source>
        <strain evidence="3 4">NBRC 100340</strain>
    </source>
</reference>
<evidence type="ECO:0000256" key="1">
    <source>
        <dbReference type="SAM" id="MobiDB-lite"/>
    </source>
</evidence>
<evidence type="ECO:0000313" key="4">
    <source>
        <dbReference type="Proteomes" id="UP000008366"/>
    </source>
</evidence>
<dbReference type="InterPro" id="IPR013693">
    <property type="entry name" value="SpoIID/LytB_N"/>
</dbReference>
<proteinExistence type="predicted"/>
<dbReference type="GO" id="GO:0030435">
    <property type="term" value="P:sporulation resulting in formation of a cellular spore"/>
    <property type="evidence" value="ECO:0007669"/>
    <property type="project" value="InterPro"/>
</dbReference>
<dbReference type="PANTHER" id="PTHR30032:SF4">
    <property type="entry name" value="AMIDASE ENHANCER"/>
    <property type="match status" value="1"/>
</dbReference>
<feature type="domain" description="Sporulation stage II protein D amidase enhancer LytB N-terminal" evidence="2">
    <location>
        <begin position="227"/>
        <end position="326"/>
    </location>
</feature>
<dbReference type="Proteomes" id="UP000008366">
    <property type="component" value="Unassembled WGS sequence"/>
</dbReference>
<protein>
    <recommendedName>
        <fullName evidence="2">Sporulation stage II protein D amidase enhancer LytB N-terminal domain-containing protein</fullName>
    </recommendedName>
</protein>
<dbReference type="Pfam" id="PF08486">
    <property type="entry name" value="SpoIID"/>
    <property type="match status" value="1"/>
</dbReference>
<keyword evidence="4" id="KW-1185">Reference proteome</keyword>
<dbReference type="PANTHER" id="PTHR30032">
    <property type="entry name" value="N-ACETYLMURAMOYL-L-ALANINE AMIDASE-RELATED"/>
    <property type="match status" value="1"/>
</dbReference>
<dbReference type="GO" id="GO:0030288">
    <property type="term" value="C:outer membrane-bounded periplasmic space"/>
    <property type="evidence" value="ECO:0007669"/>
    <property type="project" value="TreeGrafter"/>
</dbReference>
<dbReference type="InterPro" id="IPR013486">
    <property type="entry name" value="SpoIID/LytB"/>
</dbReference>
<feature type="region of interest" description="Disordered" evidence="1">
    <location>
        <begin position="1"/>
        <end position="26"/>
    </location>
</feature>